<accession>A0A520MIS6</accession>
<dbReference type="AlphaFoldDB" id="A0A520MIS6"/>
<sequence length="362" mass="40374">MLPRLLLVLSLICHFSIAEEVDGLYVSLVPVADQSAISKDQGVEEALNNVLIKLTGNSEIISSVRLIPFLDSASDYIDALSFQDLPSNLEESLDGRNIGLEVNFSRPAIDQLIRRAQLPVLPSNRPKLLVWIVKDDVTTGREFLSQDFMSSEFSNSIGQKVLADFSVAMESRGIPYMLPTFDLEDQLALSIDQAWNLSADDIELASERYRADGWIALRFYRTSTGEIRGAWLYQAGGRRELGDFNTQDNEPFIAREVDSLLDSLTRSFSYIPQTNANALLVEIGNVESISNYESVIEQFEKLELVESFDLFSISGSRIRFSVAAEGGAELLHKALVRSGRFRDKGGVAPIDAKYLVFDWISQ</sequence>
<evidence type="ECO:0000313" key="2">
    <source>
        <dbReference type="Proteomes" id="UP000315889"/>
    </source>
</evidence>
<comment type="caution">
    <text evidence="1">The sequence shown here is derived from an EMBL/GenBank/DDBJ whole genome shotgun (WGS) entry which is preliminary data.</text>
</comment>
<reference evidence="1 2" key="1">
    <citation type="submission" date="2019-02" db="EMBL/GenBank/DDBJ databases">
        <title>Prokaryotic population dynamics and viral predation in marine succession experiment using metagenomics: the confinement effect.</title>
        <authorList>
            <person name="Haro-Moreno J.M."/>
            <person name="Rodriguez-Valera F."/>
            <person name="Lopez-Perez M."/>
        </authorList>
    </citation>
    <scope>NUCLEOTIDE SEQUENCE [LARGE SCALE GENOMIC DNA]</scope>
    <source>
        <strain evidence="1">MED-G170</strain>
    </source>
</reference>
<evidence type="ECO:0000313" key="1">
    <source>
        <dbReference type="EMBL" id="RZO21132.1"/>
    </source>
</evidence>
<dbReference type="EMBL" id="SHBP01000002">
    <property type="protein sequence ID" value="RZO21132.1"/>
    <property type="molecule type" value="Genomic_DNA"/>
</dbReference>
<gene>
    <name evidence="1" type="ORF">EVB03_02595</name>
</gene>
<dbReference type="InterPro" id="IPR018642">
    <property type="entry name" value="DUF2066"/>
</dbReference>
<dbReference type="Proteomes" id="UP000315889">
    <property type="component" value="Unassembled WGS sequence"/>
</dbReference>
<protein>
    <submittedName>
        <fullName evidence="1">DUF2066 domain-containing protein</fullName>
    </submittedName>
</protein>
<name>A0A520MIS6_9GAMM</name>
<proteinExistence type="predicted"/>
<dbReference type="Pfam" id="PF09839">
    <property type="entry name" value="DUF2066"/>
    <property type="match status" value="1"/>
</dbReference>
<organism evidence="1 2">
    <name type="scientific">SAR92 clade bacterium</name>
    <dbReference type="NCBI Taxonomy" id="2315479"/>
    <lineage>
        <taxon>Bacteria</taxon>
        <taxon>Pseudomonadati</taxon>
        <taxon>Pseudomonadota</taxon>
        <taxon>Gammaproteobacteria</taxon>
        <taxon>Cellvibrionales</taxon>
        <taxon>Porticoccaceae</taxon>
        <taxon>SAR92 clade</taxon>
    </lineage>
</organism>